<evidence type="ECO:0000259" key="2">
    <source>
        <dbReference type="Pfam" id="PF07670"/>
    </source>
</evidence>
<dbReference type="RefSeq" id="WP_081856109.1">
    <property type="nucleotide sequence ID" value="NZ_CABKTK010000001.1"/>
</dbReference>
<feature type="transmembrane region" description="Helical" evidence="1">
    <location>
        <begin position="457"/>
        <end position="479"/>
    </location>
</feature>
<proteinExistence type="predicted"/>
<accession>A0A024Q848</accession>
<evidence type="ECO:0000256" key="1">
    <source>
        <dbReference type="SAM" id="Phobius"/>
    </source>
</evidence>
<feature type="transmembrane region" description="Helical" evidence="1">
    <location>
        <begin position="41"/>
        <end position="59"/>
    </location>
</feature>
<dbReference type="AlphaFoldDB" id="A0A024Q848"/>
<name>A0A024Q848_9BACI</name>
<feature type="transmembrane region" description="Helical" evidence="1">
    <location>
        <begin position="349"/>
        <end position="377"/>
    </location>
</feature>
<comment type="caution">
    <text evidence="3">The sequence shown here is derived from an EMBL/GenBank/DDBJ whole genome shotgun (WGS) entry which is preliminary data.</text>
</comment>
<dbReference type="eggNOG" id="COG3314">
    <property type="taxonomic scope" value="Bacteria"/>
</dbReference>
<feature type="transmembrane region" description="Helical" evidence="1">
    <location>
        <begin position="424"/>
        <end position="445"/>
    </location>
</feature>
<reference evidence="4" key="2">
    <citation type="submission" date="2014-05" db="EMBL/GenBank/DDBJ databases">
        <title>Draft genome sequence of Virgibacillus massiliensis Vm-5.</title>
        <authorList>
            <person name="Khelaifia S."/>
            <person name="Croce O."/>
            <person name="Lagier J.C."/>
            <person name="Raoult D."/>
        </authorList>
    </citation>
    <scope>NUCLEOTIDE SEQUENCE [LARGE SCALE GENOMIC DNA]</scope>
    <source>
        <strain evidence="4">Vm-5</strain>
    </source>
</reference>
<reference evidence="3 4" key="1">
    <citation type="submission" date="2014-03" db="EMBL/GenBank/DDBJ databases">
        <authorList>
            <person name="Urmite Genomes U."/>
        </authorList>
    </citation>
    <scope>NUCLEOTIDE SEQUENCE [LARGE SCALE GENOMIC DNA]</scope>
    <source>
        <strain evidence="3 4">Vm-5</strain>
    </source>
</reference>
<keyword evidence="1" id="KW-1133">Transmembrane helix</keyword>
<feature type="transmembrane region" description="Helical" evidence="1">
    <location>
        <begin position="124"/>
        <end position="142"/>
    </location>
</feature>
<dbReference type="Pfam" id="PF07670">
    <property type="entry name" value="Gate"/>
    <property type="match status" value="1"/>
</dbReference>
<sequence>MYVVDLVGGAHVNVVQKEIEKSNDLEKEDLSFWTPSNQWKSFIVSLTGLFLFLVPIPYQGQWTIGIGIIAEFLQNKFEVYLPTFMTGVLILSVLGTTVMKVGLRYQKQWATNSKFLRELLDVNWFWGIFRILGAVFAVMTLYELGPKFIWTGATGGTVLFDLIPVLTTWFLIAGFLMPLLLNFGLMEFIGTVVRGVMRPLFKLPGRSSIDALASWMGSGTVGVLITTQQYESGFYTKREASVIATNFSIASIAFSLLVINFIGMGHMFVQFYITVIVAGVIAAIIIPRIPPLSRKEDNYYELAGKQIAEEVPTGKTQFRFAMEKAVARAAEVKSISSIVKSGVQNVIDIWFGLLPLVMGLGTIALIIAEFTPVFHILAYPFVPLLEWANIPEASEAAPAMIVGFADMFLPAVIGSGIESELTRFVIASLSMTQLIYISEVGILILRSKIPISFLDMVIIFLQRTIITLPIIILMAQLFFL</sequence>
<evidence type="ECO:0000313" key="4">
    <source>
        <dbReference type="Proteomes" id="UP000028875"/>
    </source>
</evidence>
<dbReference type="EMBL" id="CCDP010000001">
    <property type="protein sequence ID" value="CDQ38669.1"/>
    <property type="molecule type" value="Genomic_DNA"/>
</dbReference>
<evidence type="ECO:0000313" key="3">
    <source>
        <dbReference type="EMBL" id="CDQ38669.1"/>
    </source>
</evidence>
<keyword evidence="4" id="KW-1185">Reference proteome</keyword>
<gene>
    <name evidence="3" type="ORF">BN990_00941</name>
</gene>
<dbReference type="STRING" id="1462526.BN990_00941"/>
<feature type="domain" description="Nucleoside transporter/FeoB GTPase Gate" evidence="2">
    <location>
        <begin position="166"/>
        <end position="263"/>
    </location>
</feature>
<feature type="transmembrane region" description="Helical" evidence="1">
    <location>
        <begin position="240"/>
        <end position="262"/>
    </location>
</feature>
<dbReference type="Proteomes" id="UP000028875">
    <property type="component" value="Unassembled WGS sequence"/>
</dbReference>
<feature type="transmembrane region" description="Helical" evidence="1">
    <location>
        <begin position="79"/>
        <end position="103"/>
    </location>
</feature>
<protein>
    <submittedName>
        <fullName evidence="3">Nucleoside recognition</fullName>
    </submittedName>
</protein>
<organism evidence="3 4">
    <name type="scientific">Virgibacillus massiliensis</name>
    <dbReference type="NCBI Taxonomy" id="1462526"/>
    <lineage>
        <taxon>Bacteria</taxon>
        <taxon>Bacillati</taxon>
        <taxon>Bacillota</taxon>
        <taxon>Bacilli</taxon>
        <taxon>Bacillales</taxon>
        <taxon>Bacillaceae</taxon>
        <taxon>Virgibacillus</taxon>
    </lineage>
</organism>
<dbReference type="InterPro" id="IPR011642">
    <property type="entry name" value="Gate_dom"/>
</dbReference>
<dbReference type="OrthoDB" id="1633380at2"/>
<keyword evidence="1" id="KW-0812">Transmembrane</keyword>
<keyword evidence="1" id="KW-0472">Membrane</keyword>
<feature type="transmembrane region" description="Helical" evidence="1">
    <location>
        <begin position="268"/>
        <end position="286"/>
    </location>
</feature>